<keyword evidence="1" id="KW-0378">Hydrolase</keyword>
<dbReference type="SUPFAM" id="SSF53474">
    <property type="entry name" value="alpha/beta-Hydrolases"/>
    <property type="match status" value="1"/>
</dbReference>
<protein>
    <submittedName>
        <fullName evidence="3">Acetyl esterase/lipase</fullName>
    </submittedName>
</protein>
<name>A0ABV2NCR1_9HYPH</name>
<evidence type="ECO:0000313" key="3">
    <source>
        <dbReference type="EMBL" id="MET3864272.1"/>
    </source>
</evidence>
<evidence type="ECO:0000256" key="1">
    <source>
        <dbReference type="ARBA" id="ARBA00022801"/>
    </source>
</evidence>
<accession>A0ABV2NCR1</accession>
<feature type="domain" description="Alpha/beta hydrolase fold-3" evidence="2">
    <location>
        <begin position="107"/>
        <end position="306"/>
    </location>
</feature>
<gene>
    <name evidence="3" type="ORF">ABIC20_001581</name>
</gene>
<evidence type="ECO:0000313" key="4">
    <source>
        <dbReference type="Proteomes" id="UP001549119"/>
    </source>
</evidence>
<evidence type="ECO:0000259" key="2">
    <source>
        <dbReference type="Pfam" id="PF07859"/>
    </source>
</evidence>
<dbReference type="PANTHER" id="PTHR48081">
    <property type="entry name" value="AB HYDROLASE SUPERFAMILY PROTEIN C4A8.06C"/>
    <property type="match status" value="1"/>
</dbReference>
<dbReference type="Pfam" id="PF07859">
    <property type="entry name" value="Abhydrolase_3"/>
    <property type="match status" value="1"/>
</dbReference>
<dbReference type="Gene3D" id="3.40.50.1820">
    <property type="entry name" value="alpha/beta hydrolase"/>
    <property type="match status" value="1"/>
</dbReference>
<dbReference type="InterPro" id="IPR050300">
    <property type="entry name" value="GDXG_lipolytic_enzyme"/>
</dbReference>
<dbReference type="PANTHER" id="PTHR48081:SF8">
    <property type="entry name" value="ALPHA_BETA HYDROLASE FOLD-3 DOMAIN-CONTAINING PROTEIN-RELATED"/>
    <property type="match status" value="1"/>
</dbReference>
<dbReference type="InterPro" id="IPR013094">
    <property type="entry name" value="AB_hydrolase_3"/>
</dbReference>
<reference evidence="3 4" key="1">
    <citation type="submission" date="2024-06" db="EMBL/GenBank/DDBJ databases">
        <title>Genomics of switchgrass bacterial isolates.</title>
        <authorList>
            <person name="Shade A."/>
        </authorList>
    </citation>
    <scope>NUCLEOTIDE SEQUENCE [LARGE SCALE GENOMIC DNA]</scope>
    <source>
        <strain evidence="3 4">PvP084</strain>
    </source>
</reference>
<keyword evidence="4" id="KW-1185">Reference proteome</keyword>
<dbReference type="Proteomes" id="UP001549119">
    <property type="component" value="Unassembled WGS sequence"/>
</dbReference>
<proteinExistence type="predicted"/>
<dbReference type="InterPro" id="IPR029058">
    <property type="entry name" value="AB_hydrolase_fold"/>
</dbReference>
<dbReference type="EMBL" id="JBEPNW010000002">
    <property type="protein sequence ID" value="MET3864272.1"/>
    <property type="molecule type" value="Genomic_DNA"/>
</dbReference>
<comment type="caution">
    <text evidence="3">The sequence shown here is derived from an EMBL/GenBank/DDBJ whole genome shotgun (WGS) entry which is preliminary data.</text>
</comment>
<dbReference type="RefSeq" id="WP_159392699.1">
    <property type="nucleotide sequence ID" value="NZ_JBEPNV010000001.1"/>
</dbReference>
<organism evidence="3 4">
    <name type="scientific">Methylobacterium radiotolerans</name>
    <dbReference type="NCBI Taxonomy" id="31998"/>
    <lineage>
        <taxon>Bacteria</taxon>
        <taxon>Pseudomonadati</taxon>
        <taxon>Pseudomonadota</taxon>
        <taxon>Alphaproteobacteria</taxon>
        <taxon>Hyphomicrobiales</taxon>
        <taxon>Methylobacteriaceae</taxon>
        <taxon>Methylobacterium</taxon>
    </lineage>
</organism>
<sequence length="355" mass="38120">MDGSSRVAALTAGAVTLAAVGLVAWARRSRVSVRAKLVNDVALPLCGMKRRARDAQGLRREIARHRRIEPARPTLWQRRERSVRTDLLDGAEVITVSPRGGSSGITILYLHGGAWVFDVLGPHWRIVDALIARTGARVILPRYPLAPESTWRQTYAFLEELLGSIGAEARDRLIVAGDSAGGCLSLGIAQRLRARGEPLPAGLLLFSPALDLTFSDPGVAAIAPRDPMLAVPGCREAARLWAGGTPLTDPRISPLFGSLEGLPPTAIVTGTRDILHPDALRLSDGLARAGREVALYRYPGQCHVFVGAPIPEATRALDEAGAFIRRRVSASDARRQRPVYPEAAAASFRRSNAVA</sequence>